<dbReference type="PANTHER" id="PTHR33112:SF12">
    <property type="entry name" value="HETEROKARYON INCOMPATIBILITY DOMAIN-CONTAINING PROTEIN"/>
    <property type="match status" value="1"/>
</dbReference>
<proteinExistence type="predicted"/>
<sequence>MTESNISAITKRIRSFGKGLPFKIKDVGAKKNKLDSRPEHSYLCDYCSKLKFEVDSFVVRPTETGRTLSDYTAEIPGAFPVKQDQKKRKSLDNVPRYLGRLSAIRRKKHCPFCRLVLEIVDRPLDQRAPSAFYDDDAAVFAKWVIDGQEEVPEEEGVAGQQQFIPRTRRVLIYSEPQAFKDGYIALLNETAPFKEFFGRRLKSHDLLDAEVIKSWIKTCEHQHGAECEESLVHPALMKQQKNILRCIDVENMCVTVVPQDCRFVALSYLWGKNFEQLFTTSENLPRLSVPGALSKESLPQTIKDTIKLTRLLGERYLWTDSLALVHDAGFQYHDDWIYARAHLTVVAGSGQNANAGLPGVRKGSRTWHQSIEEVVPGVKLMVSHLAEDYIATSQWDSRAWTFQERMLSRRCLLFVNGRVYFQCRRSTFCEDMEMPTANGWSLDSIDMPTRIFREKPFVQFTSAVELYTRRELTNPVDILAAFAGVEQVLEKRLNATIYYGLFEPLMDSSLIWESSKRIIPRRNFPSWSWAGWLGEIQWKFTDSARSWIQWHHSEDGQDETHHFPAQMTARIDPPIPWHKHQRRTARKLGKDSSTPPLLHFDTVVATFSLIYPQPVRKAIISPLRKRLTGPSALSTVRPAPADPGLLRTGIADRNGIWCGTIDLDEKWQIRTGIPLKFFVMSRMSCFAEEEISTWQDSPFFPDSAEDEIKKFDYGVYNVMLVSEHRGVYRREGLGRILTGALGNALDPEPYWQDILLG</sequence>
<dbReference type="EMBL" id="JAVRRG010000008">
    <property type="protein sequence ID" value="KAK5100072.1"/>
    <property type="molecule type" value="Genomic_DNA"/>
</dbReference>
<reference evidence="2 3" key="1">
    <citation type="submission" date="2023-08" db="EMBL/GenBank/DDBJ databases">
        <title>Black Yeasts Isolated from many extreme environments.</title>
        <authorList>
            <person name="Coleine C."/>
            <person name="Stajich J.E."/>
            <person name="Selbmann L."/>
        </authorList>
    </citation>
    <scope>NUCLEOTIDE SEQUENCE [LARGE SCALE GENOMIC DNA]</scope>
    <source>
        <strain evidence="2 3">CCFEE 5885</strain>
    </source>
</reference>
<dbReference type="Pfam" id="PF06985">
    <property type="entry name" value="HET"/>
    <property type="match status" value="1"/>
</dbReference>
<gene>
    <name evidence="2" type="ORF">LTR24_001137</name>
</gene>
<protein>
    <recommendedName>
        <fullName evidence="1">Heterokaryon incompatibility domain-containing protein</fullName>
    </recommendedName>
</protein>
<name>A0ABR0KLI6_9EURO</name>
<comment type="caution">
    <text evidence="2">The sequence shown here is derived from an EMBL/GenBank/DDBJ whole genome shotgun (WGS) entry which is preliminary data.</text>
</comment>
<dbReference type="PANTHER" id="PTHR33112">
    <property type="entry name" value="DOMAIN PROTEIN, PUTATIVE-RELATED"/>
    <property type="match status" value="1"/>
</dbReference>
<dbReference type="InterPro" id="IPR010730">
    <property type="entry name" value="HET"/>
</dbReference>
<feature type="domain" description="Heterokaryon incompatibility" evidence="1">
    <location>
        <begin position="263"/>
        <end position="404"/>
    </location>
</feature>
<evidence type="ECO:0000313" key="2">
    <source>
        <dbReference type="EMBL" id="KAK5100072.1"/>
    </source>
</evidence>
<dbReference type="Proteomes" id="UP001345013">
    <property type="component" value="Unassembled WGS sequence"/>
</dbReference>
<evidence type="ECO:0000313" key="3">
    <source>
        <dbReference type="Proteomes" id="UP001345013"/>
    </source>
</evidence>
<evidence type="ECO:0000259" key="1">
    <source>
        <dbReference type="Pfam" id="PF06985"/>
    </source>
</evidence>
<keyword evidence="3" id="KW-1185">Reference proteome</keyword>
<organism evidence="2 3">
    <name type="scientific">Lithohypha guttulata</name>
    <dbReference type="NCBI Taxonomy" id="1690604"/>
    <lineage>
        <taxon>Eukaryota</taxon>
        <taxon>Fungi</taxon>
        <taxon>Dikarya</taxon>
        <taxon>Ascomycota</taxon>
        <taxon>Pezizomycotina</taxon>
        <taxon>Eurotiomycetes</taxon>
        <taxon>Chaetothyriomycetidae</taxon>
        <taxon>Chaetothyriales</taxon>
        <taxon>Trichomeriaceae</taxon>
        <taxon>Lithohypha</taxon>
    </lineage>
</organism>
<accession>A0ABR0KLI6</accession>